<feature type="transmembrane region" description="Helical" evidence="1">
    <location>
        <begin position="42"/>
        <end position="65"/>
    </location>
</feature>
<gene>
    <name evidence="2" type="ORF">ANCCAN_25459</name>
</gene>
<reference evidence="2 3" key="1">
    <citation type="submission" date="2014-10" db="EMBL/GenBank/DDBJ databases">
        <title>Draft genome of the hookworm Ancylostoma caninum.</title>
        <authorList>
            <person name="Mitreva M."/>
        </authorList>
    </citation>
    <scope>NUCLEOTIDE SEQUENCE [LARGE SCALE GENOMIC DNA]</scope>
    <source>
        <strain evidence="2 3">Baltimore</strain>
    </source>
</reference>
<organism evidence="2 3">
    <name type="scientific">Ancylostoma caninum</name>
    <name type="common">Dog hookworm</name>
    <dbReference type="NCBI Taxonomy" id="29170"/>
    <lineage>
        <taxon>Eukaryota</taxon>
        <taxon>Metazoa</taxon>
        <taxon>Ecdysozoa</taxon>
        <taxon>Nematoda</taxon>
        <taxon>Chromadorea</taxon>
        <taxon>Rhabditida</taxon>
        <taxon>Rhabditina</taxon>
        <taxon>Rhabditomorpha</taxon>
        <taxon>Strongyloidea</taxon>
        <taxon>Ancylostomatidae</taxon>
        <taxon>Ancylostomatinae</taxon>
        <taxon>Ancylostoma</taxon>
    </lineage>
</organism>
<name>A0A368FDB6_ANCCA</name>
<dbReference type="OrthoDB" id="5868009at2759"/>
<evidence type="ECO:0000313" key="3">
    <source>
        <dbReference type="Proteomes" id="UP000252519"/>
    </source>
</evidence>
<dbReference type="Proteomes" id="UP000252519">
    <property type="component" value="Unassembled WGS sequence"/>
</dbReference>
<evidence type="ECO:0000313" key="2">
    <source>
        <dbReference type="EMBL" id="RCN28795.1"/>
    </source>
</evidence>
<keyword evidence="1" id="KW-0812">Transmembrane</keyword>
<dbReference type="EMBL" id="JOJR01002314">
    <property type="protein sequence ID" value="RCN28795.1"/>
    <property type="molecule type" value="Genomic_DNA"/>
</dbReference>
<proteinExistence type="predicted"/>
<keyword evidence="3" id="KW-1185">Reference proteome</keyword>
<keyword evidence="1" id="KW-0472">Membrane</keyword>
<accession>A0A368FDB6</accession>
<evidence type="ECO:0000256" key="1">
    <source>
        <dbReference type="SAM" id="Phobius"/>
    </source>
</evidence>
<comment type="caution">
    <text evidence="2">The sequence shown here is derived from an EMBL/GenBank/DDBJ whole genome shotgun (WGS) entry which is preliminary data.</text>
</comment>
<dbReference type="AlphaFoldDB" id="A0A368FDB6"/>
<keyword evidence="1" id="KW-1133">Transmembrane helix</keyword>
<sequence length="227" mass="25883">MSVDGSGSHSGRKRKVTYVEEEDWGDDVSVLSRDDKSSVGTIILKILLGLIFIGSATGAIVYAVINSEESQNQPIDENATLYFPYDIDQQCFNGTLTMQYRVGVVDGQEQYTVRHYNRSCFFAPSKLMGLTYIRKKRDEKVSLNGHFKEVIVYEGEPPEDVTVNGRHPSLIRGYSSEQRNVTYGWELFFSHSTNFSLYTEEYWYPSMKSTKPDWSIFNDIPNSCLDS</sequence>
<protein>
    <submittedName>
        <fullName evidence="2">Uncharacterized protein</fullName>
    </submittedName>
</protein>